<accession>E7QSZ6</accession>
<dbReference type="STRING" id="797209.GCA_000376445_04308"/>
<feature type="transmembrane region" description="Helical" evidence="1">
    <location>
        <begin position="21"/>
        <end position="42"/>
    </location>
</feature>
<keyword evidence="1" id="KW-0472">Membrane</keyword>
<evidence type="ECO:0008006" key="4">
    <source>
        <dbReference type="Google" id="ProtNLM"/>
    </source>
</evidence>
<gene>
    <name evidence="2" type="ORF">ZOD2009_09470</name>
</gene>
<evidence type="ECO:0000313" key="3">
    <source>
        <dbReference type="Proteomes" id="UP000003751"/>
    </source>
</evidence>
<keyword evidence="1" id="KW-0812">Transmembrane</keyword>
<evidence type="ECO:0000256" key="1">
    <source>
        <dbReference type="SAM" id="Phobius"/>
    </source>
</evidence>
<dbReference type="Pfam" id="PF20389">
    <property type="entry name" value="DUF6684"/>
    <property type="match status" value="1"/>
</dbReference>
<feature type="transmembrane region" description="Helical" evidence="1">
    <location>
        <begin position="48"/>
        <end position="68"/>
    </location>
</feature>
<dbReference type="PATRIC" id="fig|797209.4.peg.1889"/>
<dbReference type="AlphaFoldDB" id="E7QSZ6"/>
<organism evidence="2 3">
    <name type="scientific">Haladaptatus paucihalophilus DX253</name>
    <dbReference type="NCBI Taxonomy" id="797209"/>
    <lineage>
        <taxon>Archaea</taxon>
        <taxon>Methanobacteriati</taxon>
        <taxon>Methanobacteriota</taxon>
        <taxon>Stenosarchaea group</taxon>
        <taxon>Halobacteria</taxon>
        <taxon>Halobacteriales</taxon>
        <taxon>Haladaptataceae</taxon>
        <taxon>Haladaptatus</taxon>
    </lineage>
</organism>
<dbReference type="Proteomes" id="UP000003751">
    <property type="component" value="Unassembled WGS sequence"/>
</dbReference>
<dbReference type="eggNOG" id="arCOG06261">
    <property type="taxonomic scope" value="Archaea"/>
</dbReference>
<proteinExistence type="predicted"/>
<keyword evidence="1" id="KW-1133">Transmembrane helix</keyword>
<sequence>MIIMCAWQLNRETVLDLSVNIIPLGILLFFSILFMIVNPWGWDPFPIVLTHFLTLFPFVLLAILSYIAGLKIQSEEQGE</sequence>
<dbReference type="InterPro" id="IPR046506">
    <property type="entry name" value="DUF6684"/>
</dbReference>
<reference evidence="2 3" key="1">
    <citation type="journal article" date="2014" name="ISME J.">
        <title>Trehalose/2-sulfotrehalose biosynthesis and glycine-betaine uptake are widely spread mechanisms for osmoadaptation in the Halobacteriales.</title>
        <authorList>
            <person name="Youssef N.H."/>
            <person name="Savage-Ashlock K.N."/>
            <person name="McCully A.L."/>
            <person name="Luedtke B."/>
            <person name="Shaw E.I."/>
            <person name="Hoff W.D."/>
            <person name="Elshahed M.S."/>
        </authorList>
    </citation>
    <scope>NUCLEOTIDE SEQUENCE [LARGE SCALE GENOMIC DNA]</scope>
    <source>
        <strain evidence="2 3">DX253</strain>
    </source>
</reference>
<protein>
    <recommendedName>
        <fullName evidence="4">Cox cluster protein</fullName>
    </recommendedName>
</protein>
<name>E7QSZ6_HALPU</name>
<dbReference type="EMBL" id="AEMG01000008">
    <property type="protein sequence ID" value="EFW92277.1"/>
    <property type="molecule type" value="Genomic_DNA"/>
</dbReference>
<evidence type="ECO:0000313" key="2">
    <source>
        <dbReference type="EMBL" id="EFW92277.1"/>
    </source>
</evidence>
<comment type="caution">
    <text evidence="2">The sequence shown here is derived from an EMBL/GenBank/DDBJ whole genome shotgun (WGS) entry which is preliminary data.</text>
</comment>